<dbReference type="EMBL" id="QGNW01002088">
    <property type="protein sequence ID" value="RVW25455.1"/>
    <property type="molecule type" value="Genomic_DNA"/>
</dbReference>
<dbReference type="Pfam" id="PF03715">
    <property type="entry name" value="Noc2"/>
    <property type="match status" value="1"/>
</dbReference>
<dbReference type="InterPro" id="IPR005343">
    <property type="entry name" value="Noc2"/>
</dbReference>
<evidence type="ECO:0000313" key="5">
    <source>
        <dbReference type="Proteomes" id="UP000288805"/>
    </source>
</evidence>
<evidence type="ECO:0000313" key="4">
    <source>
        <dbReference type="EMBL" id="RVW25455.1"/>
    </source>
</evidence>
<dbReference type="AlphaFoldDB" id="A0A438CQG4"/>
<proteinExistence type="inferred from homology"/>
<reference evidence="4 5" key="1">
    <citation type="journal article" date="2018" name="PLoS Genet.">
        <title>Population sequencing reveals clonal diversity and ancestral inbreeding in the grapevine cultivar Chardonnay.</title>
        <authorList>
            <person name="Roach M.J."/>
            <person name="Johnson D.L."/>
            <person name="Bohlmann J."/>
            <person name="van Vuuren H.J."/>
            <person name="Jones S.J."/>
            <person name="Pretorius I.S."/>
            <person name="Schmidt S.A."/>
            <person name="Borneman A.R."/>
        </authorList>
    </citation>
    <scope>NUCLEOTIDE SEQUENCE [LARGE SCALE GENOMIC DNA]</scope>
    <source>
        <strain evidence="5">cv. Chardonnay</strain>
        <tissue evidence="4">Leaf</tissue>
    </source>
</reference>
<comment type="similarity">
    <text evidence="2">Belongs to the NOC2 family.</text>
</comment>
<protein>
    <submittedName>
        <fullName evidence="4">Nucleolar complex protein 2-like</fullName>
    </submittedName>
</protein>
<dbReference type="PANTHER" id="PTHR12687:SF8">
    <property type="entry name" value="PROTEIN REBELOTE"/>
    <property type="match status" value="1"/>
</dbReference>
<evidence type="ECO:0000256" key="3">
    <source>
        <dbReference type="ARBA" id="ARBA00023242"/>
    </source>
</evidence>
<gene>
    <name evidence="4" type="primary">VvCHDh001021_4</name>
    <name evidence="4" type="ORF">CK203_110751</name>
</gene>
<name>A0A438CQG4_VITVI</name>
<dbReference type="Proteomes" id="UP000288805">
    <property type="component" value="Unassembled WGS sequence"/>
</dbReference>
<sequence>MHHPIFSQLPKHCLKSRKFQEECILSAIELLTVHFGQWSYHISFPELASIPLIRLRKFHEITIENLRHVVKRLIDQVDALMLNYFFHLSRHIAEKGKRKVPGLIKLWGSELETEPHKTRVLTCGPG</sequence>
<dbReference type="GO" id="GO:0005634">
    <property type="term" value="C:nucleus"/>
    <property type="evidence" value="ECO:0007669"/>
    <property type="project" value="UniProtKB-SubCell"/>
</dbReference>
<accession>A0A438CQG4</accession>
<comment type="caution">
    <text evidence="4">The sequence shown here is derived from an EMBL/GenBank/DDBJ whole genome shotgun (WGS) entry which is preliminary data.</text>
</comment>
<organism evidence="4 5">
    <name type="scientific">Vitis vinifera</name>
    <name type="common">Grape</name>
    <dbReference type="NCBI Taxonomy" id="29760"/>
    <lineage>
        <taxon>Eukaryota</taxon>
        <taxon>Viridiplantae</taxon>
        <taxon>Streptophyta</taxon>
        <taxon>Embryophyta</taxon>
        <taxon>Tracheophyta</taxon>
        <taxon>Spermatophyta</taxon>
        <taxon>Magnoliopsida</taxon>
        <taxon>eudicotyledons</taxon>
        <taxon>Gunneridae</taxon>
        <taxon>Pentapetalae</taxon>
        <taxon>rosids</taxon>
        <taxon>Vitales</taxon>
        <taxon>Vitaceae</taxon>
        <taxon>Viteae</taxon>
        <taxon>Vitis</taxon>
    </lineage>
</organism>
<evidence type="ECO:0000256" key="1">
    <source>
        <dbReference type="ARBA" id="ARBA00004123"/>
    </source>
</evidence>
<dbReference type="PANTHER" id="PTHR12687">
    <property type="entry name" value="NUCLEOLAR COMPLEX 2 AND RAD4-RELATED"/>
    <property type="match status" value="1"/>
</dbReference>
<comment type="subcellular location">
    <subcellularLocation>
        <location evidence="1">Nucleus</location>
    </subcellularLocation>
</comment>
<evidence type="ECO:0000256" key="2">
    <source>
        <dbReference type="ARBA" id="ARBA00005907"/>
    </source>
</evidence>
<keyword evidence="3" id="KW-0539">Nucleus</keyword>